<dbReference type="Gene3D" id="3.10.129.10">
    <property type="entry name" value="Hotdog Thioesterase"/>
    <property type="match status" value="1"/>
</dbReference>
<dbReference type="PIRSF" id="PIRSF003230">
    <property type="entry name" value="YbgC"/>
    <property type="match status" value="1"/>
</dbReference>
<evidence type="ECO:0000313" key="3">
    <source>
        <dbReference type="EMBL" id="MDG4946694.1"/>
    </source>
</evidence>
<dbReference type="Pfam" id="PF13279">
    <property type="entry name" value="4HBT_2"/>
    <property type="match status" value="1"/>
</dbReference>
<comment type="similarity">
    <text evidence="1">Belongs to the 4-hydroxybenzoyl-CoA thioesterase family.</text>
</comment>
<comment type="caution">
    <text evidence="3">The sequence shown here is derived from an EMBL/GenBank/DDBJ whole genome shotgun (WGS) entry which is preliminary data.</text>
</comment>
<accession>A0A9X4RXL7</accession>
<dbReference type="InterPro" id="IPR029069">
    <property type="entry name" value="HotDog_dom_sf"/>
</dbReference>
<dbReference type="CDD" id="cd00586">
    <property type="entry name" value="4HBT"/>
    <property type="match status" value="1"/>
</dbReference>
<gene>
    <name evidence="3" type="ORF">NMK71_09720</name>
</gene>
<evidence type="ECO:0000256" key="2">
    <source>
        <dbReference type="ARBA" id="ARBA00022801"/>
    </source>
</evidence>
<dbReference type="GO" id="GO:0047617">
    <property type="term" value="F:fatty acyl-CoA hydrolase activity"/>
    <property type="evidence" value="ECO:0007669"/>
    <property type="project" value="TreeGrafter"/>
</dbReference>
<evidence type="ECO:0000313" key="4">
    <source>
        <dbReference type="Proteomes" id="UP001152599"/>
    </source>
</evidence>
<dbReference type="NCBIfam" id="TIGR00051">
    <property type="entry name" value="YbgC/FadM family acyl-CoA thioesterase"/>
    <property type="match status" value="1"/>
</dbReference>
<keyword evidence="2" id="KW-0378">Hydrolase</keyword>
<dbReference type="PANTHER" id="PTHR31793">
    <property type="entry name" value="4-HYDROXYBENZOYL-COA THIOESTERASE FAMILY MEMBER"/>
    <property type="match status" value="1"/>
</dbReference>
<name>A0A9X4RXL7_9FLAO</name>
<reference evidence="3" key="1">
    <citation type="submission" date="2022-07" db="EMBL/GenBank/DDBJ databases">
        <title>Description and genome-wide analysis of Profundicola chukchiensis gen. nov., sp. nov., marine bacteria isolated from bottom sediments of the Chukchi Sea.</title>
        <authorList>
            <person name="Romanenko L."/>
            <person name="Otstavnykh N."/>
            <person name="Kurilenko V."/>
            <person name="Eremeev V."/>
            <person name="Velansky P."/>
            <person name="Mikhailov V."/>
            <person name="Isaeva M."/>
        </authorList>
    </citation>
    <scope>NUCLEOTIDE SEQUENCE</scope>
    <source>
        <strain evidence="3">KMM 9713</strain>
    </source>
</reference>
<dbReference type="RefSeq" id="WP_304421042.1">
    <property type="nucleotide sequence ID" value="NZ_JANCMU010000006.1"/>
</dbReference>
<dbReference type="Proteomes" id="UP001152599">
    <property type="component" value="Unassembled WGS sequence"/>
</dbReference>
<dbReference type="SUPFAM" id="SSF54637">
    <property type="entry name" value="Thioesterase/thiol ester dehydrase-isomerase"/>
    <property type="match status" value="1"/>
</dbReference>
<evidence type="ECO:0000256" key="1">
    <source>
        <dbReference type="ARBA" id="ARBA00005953"/>
    </source>
</evidence>
<sequence length="153" mass="18101">MKTFSYLLKNTLSMIEATTFIRVRYGETDQMGYVYYGNYAQFFEIGRVELFRKIGVTYKSLEDKGVMMPVINMQSFYHHPARYDDRLKIVTSIPKVPDGVRIKFEYKIFNESDLLLHEGSTELVFVDMLKNRPCRIPNNLREKLLDYDNLKES</sequence>
<dbReference type="AlphaFoldDB" id="A0A9X4RXL7"/>
<proteinExistence type="inferred from homology"/>
<dbReference type="InterPro" id="IPR050563">
    <property type="entry name" value="4-hydroxybenzoyl-CoA_TE"/>
</dbReference>
<organism evidence="3 4">
    <name type="scientific">Profundicola chukchiensis</name>
    <dbReference type="NCBI Taxonomy" id="2961959"/>
    <lineage>
        <taxon>Bacteria</taxon>
        <taxon>Pseudomonadati</taxon>
        <taxon>Bacteroidota</taxon>
        <taxon>Flavobacteriia</taxon>
        <taxon>Flavobacteriales</taxon>
        <taxon>Weeksellaceae</taxon>
        <taxon>Profundicola</taxon>
    </lineage>
</organism>
<dbReference type="InterPro" id="IPR006684">
    <property type="entry name" value="YbgC/YbaW"/>
</dbReference>
<protein>
    <submittedName>
        <fullName evidence="3">Acyl-CoA thioesterase</fullName>
    </submittedName>
</protein>
<dbReference type="PANTHER" id="PTHR31793:SF27">
    <property type="entry name" value="NOVEL THIOESTERASE SUPERFAMILY DOMAIN AND SAPOSIN A-TYPE DOMAIN CONTAINING PROTEIN (0610012H03RIK)"/>
    <property type="match status" value="1"/>
</dbReference>
<keyword evidence="4" id="KW-1185">Reference proteome</keyword>
<dbReference type="EMBL" id="JANCMU010000006">
    <property type="protein sequence ID" value="MDG4946694.1"/>
    <property type="molecule type" value="Genomic_DNA"/>
</dbReference>